<comment type="caution">
    <text evidence="1">The sequence shown here is derived from an EMBL/GenBank/DDBJ whole genome shotgun (WGS) entry which is preliminary data.</text>
</comment>
<evidence type="ECO:0000313" key="2">
    <source>
        <dbReference type="Proteomes" id="UP000005615"/>
    </source>
</evidence>
<dbReference type="InterPro" id="IPR007939">
    <property type="entry name" value="Cu-R_B_prcur"/>
</dbReference>
<sequence length="84" mass="9458">MAENLTLSAEWETALVLNDSNSDSPDGIQESEISLRLIYHTNTIVKPYLGFVWSRVYANEAKELRRQGDVTHDSSWIIGVTASF</sequence>
<dbReference type="EMBL" id="AEIG01000162">
    <property type="protein sequence ID" value="EGG28182.1"/>
    <property type="molecule type" value="Genomic_DNA"/>
</dbReference>
<evidence type="ECO:0000313" key="1">
    <source>
        <dbReference type="EMBL" id="EGG28182.1"/>
    </source>
</evidence>
<dbReference type="AlphaFoldDB" id="F3L663"/>
<keyword evidence="2" id="KW-1185">Reference proteome</keyword>
<proteinExistence type="predicted"/>
<name>F3L663_9GAMM</name>
<protein>
    <recommendedName>
        <fullName evidence="3">Copper resistance protein B</fullName>
    </recommendedName>
</protein>
<dbReference type="GO" id="GO:0005507">
    <property type="term" value="F:copper ion binding"/>
    <property type="evidence" value="ECO:0007669"/>
    <property type="project" value="InterPro"/>
</dbReference>
<dbReference type="GO" id="GO:0006878">
    <property type="term" value="P:intracellular copper ion homeostasis"/>
    <property type="evidence" value="ECO:0007669"/>
    <property type="project" value="InterPro"/>
</dbReference>
<evidence type="ECO:0008006" key="3">
    <source>
        <dbReference type="Google" id="ProtNLM"/>
    </source>
</evidence>
<dbReference type="Proteomes" id="UP000005615">
    <property type="component" value="Unassembled WGS sequence"/>
</dbReference>
<organism evidence="1 2">
    <name type="scientific">Aequoribacter fuscus</name>
    <dbReference type="NCBI Taxonomy" id="2518989"/>
    <lineage>
        <taxon>Bacteria</taxon>
        <taxon>Pseudomonadati</taxon>
        <taxon>Pseudomonadota</taxon>
        <taxon>Gammaproteobacteria</taxon>
        <taxon>Cellvibrionales</taxon>
        <taxon>Halieaceae</taxon>
        <taxon>Aequoribacter</taxon>
    </lineage>
</organism>
<dbReference type="Pfam" id="PF05275">
    <property type="entry name" value="CopB"/>
    <property type="match status" value="1"/>
</dbReference>
<gene>
    <name evidence="1" type="ORF">IMCC3088_728</name>
</gene>
<dbReference type="OrthoDB" id="9778934at2"/>
<accession>F3L663</accession>
<reference evidence="1 2" key="1">
    <citation type="journal article" date="2011" name="J. Bacteriol.">
        <title>Genome sequence of strain IMCC3088, a proteorhodopsin-containing marine bacterium belonging to the OM60/NOR5 clade.</title>
        <authorList>
            <person name="Jang Y."/>
            <person name="Oh H.M."/>
            <person name="Kang I."/>
            <person name="Lee K."/>
            <person name="Yang S.J."/>
            <person name="Cho J.C."/>
        </authorList>
    </citation>
    <scope>NUCLEOTIDE SEQUENCE [LARGE SCALE GENOMIC DNA]</scope>
    <source>
        <strain evidence="1 2">IMCC3088</strain>
    </source>
</reference>
<dbReference type="GO" id="GO:0009279">
    <property type="term" value="C:cell outer membrane"/>
    <property type="evidence" value="ECO:0007669"/>
    <property type="project" value="InterPro"/>
</dbReference>